<gene>
    <name evidence="2" type="ORF">LuPra_05081</name>
</gene>
<proteinExistence type="predicted"/>
<organism evidence="2 3">
    <name type="scientific">Luteitalea pratensis</name>
    <dbReference type="NCBI Taxonomy" id="1855912"/>
    <lineage>
        <taxon>Bacteria</taxon>
        <taxon>Pseudomonadati</taxon>
        <taxon>Acidobacteriota</taxon>
        <taxon>Vicinamibacteria</taxon>
        <taxon>Vicinamibacterales</taxon>
        <taxon>Vicinamibacteraceae</taxon>
        <taxon>Luteitalea</taxon>
    </lineage>
</organism>
<evidence type="ECO:0008006" key="4">
    <source>
        <dbReference type="Google" id="ProtNLM"/>
    </source>
</evidence>
<evidence type="ECO:0000256" key="1">
    <source>
        <dbReference type="SAM" id="Phobius"/>
    </source>
</evidence>
<name>A0A143PU06_LUTPR</name>
<feature type="transmembrane region" description="Helical" evidence="1">
    <location>
        <begin position="115"/>
        <end position="137"/>
    </location>
</feature>
<keyword evidence="1" id="KW-1133">Transmembrane helix</keyword>
<dbReference type="EMBL" id="CP015136">
    <property type="protein sequence ID" value="AMY11816.1"/>
    <property type="molecule type" value="Genomic_DNA"/>
</dbReference>
<dbReference type="Proteomes" id="UP000076079">
    <property type="component" value="Chromosome"/>
</dbReference>
<feature type="transmembrane region" description="Helical" evidence="1">
    <location>
        <begin position="182"/>
        <end position="205"/>
    </location>
</feature>
<keyword evidence="1" id="KW-0472">Membrane</keyword>
<accession>A0A143PU06</accession>
<dbReference type="RefSeq" id="WP_110173331.1">
    <property type="nucleotide sequence ID" value="NZ_CP015136.1"/>
</dbReference>
<feature type="transmembrane region" description="Helical" evidence="1">
    <location>
        <begin position="59"/>
        <end position="84"/>
    </location>
</feature>
<dbReference type="OrthoDB" id="232755at2"/>
<keyword evidence="1" id="KW-0812">Transmembrane</keyword>
<keyword evidence="3" id="KW-1185">Reference proteome</keyword>
<feature type="transmembrane region" description="Helical" evidence="1">
    <location>
        <begin position="277"/>
        <end position="300"/>
    </location>
</feature>
<feature type="transmembrane region" description="Helical" evidence="1">
    <location>
        <begin position="157"/>
        <end position="175"/>
    </location>
</feature>
<sequence>MARHDTPARHRLTDWFLEGIPEPEGAYAPPPDVHQSVWWKVMCLTGVDYFSTLGYQPGIAFLAAGLLSPLATLILLVLTLFGALPMYRRVAELSPNGQGSISILEALLPRWRGKALVLCLLGFAATGFIITITLSAADATAHLLENPFMPGWTKQPVMLTLLLLAALAAVFLRGFREAVGLAVPIVAVYILLNLVVLAWGLLHLWQEPTRWSEWWTAATRAHGHPASMVVMAALLFPRLALGLSGFETGVAVMPLVQGDPGDTEKQPQGRIRNTKKLLTAAAVLMSVLLAASSVVTTLLIPPAAFAEGGPAYGRALAYIAHEHLGETFGTVYDLSTVAILWFAGASAMVGLLNLVPRYLPRYGMAPEWAKAHRPLVVIFTAVAFLVTILFKADVNAQGGAYATGVLVLMGSAALAVTLADRRQGRGAWVGFALLTVIFAYTTVVNILERPEGLKIAVIFIVSIVLTSLISRVLRSTELRIHSVQPDAQAQVFLREAAGAPIRVIANSPDAGDVAEYEQKLEEAEESHHLVPDERVLFIEVQPSDASAFSDQLRVQGVYVGPHRVLRCVSPAVPNAIAALLLYIRDEIGTIPHAYFGWTEGNPIAYLLKFLVFGEGDTAPVTREVLRQTEPNPKRRPRIHLG</sequence>
<evidence type="ECO:0000313" key="2">
    <source>
        <dbReference type="EMBL" id="AMY11816.1"/>
    </source>
</evidence>
<dbReference type="KEGG" id="abac:LuPra_05081"/>
<dbReference type="PATRIC" id="fig|1813736.3.peg.5339"/>
<reference evidence="3" key="2">
    <citation type="submission" date="2016-04" db="EMBL/GenBank/DDBJ databases">
        <title>First Complete Genome Sequence of a Subdivision 6 Acidobacterium.</title>
        <authorList>
            <person name="Huang S."/>
            <person name="Vieira S."/>
            <person name="Bunk B."/>
            <person name="Riedel T."/>
            <person name="Sproeer C."/>
            <person name="Overmann J."/>
        </authorList>
    </citation>
    <scope>NUCLEOTIDE SEQUENCE [LARGE SCALE GENOMIC DNA]</scope>
    <source>
        <strain evidence="3">DSM 100886 HEG_-6_39</strain>
    </source>
</reference>
<feature type="transmembrane region" description="Helical" evidence="1">
    <location>
        <begin position="453"/>
        <end position="473"/>
    </location>
</feature>
<dbReference type="AlphaFoldDB" id="A0A143PU06"/>
<evidence type="ECO:0000313" key="3">
    <source>
        <dbReference type="Proteomes" id="UP000076079"/>
    </source>
</evidence>
<feature type="transmembrane region" description="Helical" evidence="1">
    <location>
        <begin position="334"/>
        <end position="355"/>
    </location>
</feature>
<feature type="transmembrane region" description="Helical" evidence="1">
    <location>
        <begin position="235"/>
        <end position="256"/>
    </location>
</feature>
<feature type="transmembrane region" description="Helical" evidence="1">
    <location>
        <begin position="426"/>
        <end position="447"/>
    </location>
</feature>
<dbReference type="STRING" id="1855912.LuPra_05081"/>
<feature type="transmembrane region" description="Helical" evidence="1">
    <location>
        <begin position="398"/>
        <end position="419"/>
    </location>
</feature>
<protein>
    <recommendedName>
        <fullName evidence="4">Amino acid transporter</fullName>
    </recommendedName>
</protein>
<reference evidence="2 3" key="1">
    <citation type="journal article" date="2016" name="Genome Announc.">
        <title>First Complete Genome Sequence of a Subdivision 6 Acidobacterium Strain.</title>
        <authorList>
            <person name="Huang S."/>
            <person name="Vieira S."/>
            <person name="Bunk B."/>
            <person name="Riedel T."/>
            <person name="Sproer C."/>
            <person name="Overmann J."/>
        </authorList>
    </citation>
    <scope>NUCLEOTIDE SEQUENCE [LARGE SCALE GENOMIC DNA]</scope>
    <source>
        <strain evidence="3">DSM 100886 HEG_-6_39</strain>
    </source>
</reference>
<feature type="transmembrane region" description="Helical" evidence="1">
    <location>
        <begin position="375"/>
        <end position="392"/>
    </location>
</feature>